<name>K0SN23_THAOC</name>
<dbReference type="SMART" id="SM00320">
    <property type="entry name" value="WD40"/>
    <property type="match status" value="7"/>
</dbReference>
<dbReference type="PROSITE" id="PS50294">
    <property type="entry name" value="WD_REPEATS_REGION"/>
    <property type="match status" value="1"/>
</dbReference>
<dbReference type="PROSITE" id="PS50082">
    <property type="entry name" value="WD_REPEATS_2"/>
    <property type="match status" value="2"/>
</dbReference>
<dbReference type="PRINTS" id="PR00320">
    <property type="entry name" value="GPROTEINBRPT"/>
</dbReference>
<dbReference type="Proteomes" id="UP000266841">
    <property type="component" value="Unassembled WGS sequence"/>
</dbReference>
<dbReference type="PANTHER" id="PTHR22842">
    <property type="entry name" value="WD40 REPEAT PROTEIN"/>
    <property type="match status" value="1"/>
</dbReference>
<proteinExistence type="inferred from homology"/>
<dbReference type="OrthoDB" id="71437at2759"/>
<dbReference type="GO" id="GO:0071013">
    <property type="term" value="C:catalytic step 2 spliceosome"/>
    <property type="evidence" value="ECO:0007669"/>
    <property type="project" value="TreeGrafter"/>
</dbReference>
<feature type="repeat" description="WD" evidence="6">
    <location>
        <begin position="23"/>
        <end position="48"/>
    </location>
</feature>
<evidence type="ECO:0000256" key="5">
    <source>
        <dbReference type="ARBA" id="ARBA00038145"/>
    </source>
</evidence>
<dbReference type="InterPro" id="IPR015943">
    <property type="entry name" value="WD40/YVTN_repeat-like_dom_sf"/>
</dbReference>
<dbReference type="AlphaFoldDB" id="K0SN23"/>
<dbReference type="SUPFAM" id="SSF50978">
    <property type="entry name" value="WD40 repeat-like"/>
    <property type="match status" value="1"/>
</dbReference>
<keyword evidence="8" id="KW-1185">Reference proteome</keyword>
<dbReference type="GO" id="GO:0000398">
    <property type="term" value="P:mRNA splicing, via spliceosome"/>
    <property type="evidence" value="ECO:0007669"/>
    <property type="project" value="TreeGrafter"/>
</dbReference>
<evidence type="ECO:0000313" key="7">
    <source>
        <dbReference type="EMBL" id="EJK66394.1"/>
    </source>
</evidence>
<keyword evidence="4" id="KW-0677">Repeat</keyword>
<organism evidence="7 8">
    <name type="scientific">Thalassiosira oceanica</name>
    <name type="common">Marine diatom</name>
    <dbReference type="NCBI Taxonomy" id="159749"/>
    <lineage>
        <taxon>Eukaryota</taxon>
        <taxon>Sar</taxon>
        <taxon>Stramenopiles</taxon>
        <taxon>Ochrophyta</taxon>
        <taxon>Bacillariophyta</taxon>
        <taxon>Coscinodiscophyceae</taxon>
        <taxon>Thalassiosirophycidae</taxon>
        <taxon>Thalassiosirales</taxon>
        <taxon>Thalassiosiraceae</taxon>
        <taxon>Thalassiosira</taxon>
    </lineage>
</organism>
<dbReference type="EMBL" id="AGNL01015002">
    <property type="protein sequence ID" value="EJK66394.1"/>
    <property type="molecule type" value="Genomic_DNA"/>
</dbReference>
<protein>
    <recommendedName>
        <fullName evidence="9">Anaphase-promoting complex subunit 4 WD40 domain-containing protein</fullName>
    </recommendedName>
</protein>
<dbReference type="InterPro" id="IPR051980">
    <property type="entry name" value="WD_repeat_MORG1"/>
</dbReference>
<evidence type="ECO:0000256" key="6">
    <source>
        <dbReference type="PROSITE-ProRule" id="PRU00221"/>
    </source>
</evidence>
<gene>
    <name evidence="7" type="ORF">THAOC_12692</name>
</gene>
<evidence type="ECO:0000256" key="3">
    <source>
        <dbReference type="ARBA" id="ARBA00022574"/>
    </source>
</evidence>
<feature type="repeat" description="WD" evidence="6">
    <location>
        <begin position="142"/>
        <end position="182"/>
    </location>
</feature>
<dbReference type="eggNOG" id="KOG0316">
    <property type="taxonomic scope" value="Eukaryota"/>
</dbReference>
<dbReference type="InterPro" id="IPR020472">
    <property type="entry name" value="WD40_PAC1"/>
</dbReference>
<comment type="subcellular location">
    <subcellularLocation>
        <location evidence="1">Cytoplasm</location>
    </subcellularLocation>
</comment>
<comment type="caution">
    <text evidence="7">The sequence shown here is derived from an EMBL/GenBank/DDBJ whole genome shotgun (WGS) entry which is preliminary data.</text>
</comment>
<evidence type="ECO:0000256" key="2">
    <source>
        <dbReference type="ARBA" id="ARBA00022490"/>
    </source>
</evidence>
<evidence type="ECO:0008006" key="9">
    <source>
        <dbReference type="Google" id="ProtNLM"/>
    </source>
</evidence>
<evidence type="ECO:0000313" key="8">
    <source>
        <dbReference type="Proteomes" id="UP000266841"/>
    </source>
</evidence>
<dbReference type="PANTHER" id="PTHR22842:SF3">
    <property type="entry name" value="WD REPEAT DOMAIN-CONTAINING PROTEIN 83"/>
    <property type="match status" value="1"/>
</dbReference>
<keyword evidence="3 6" id="KW-0853">WD repeat</keyword>
<evidence type="ECO:0000256" key="4">
    <source>
        <dbReference type="ARBA" id="ARBA00022737"/>
    </source>
</evidence>
<dbReference type="Pfam" id="PF00400">
    <property type="entry name" value="WD40"/>
    <property type="match status" value="4"/>
</dbReference>
<reference evidence="7 8" key="1">
    <citation type="journal article" date="2012" name="Genome Biol.">
        <title>Genome and low-iron response of an oceanic diatom adapted to chronic iron limitation.</title>
        <authorList>
            <person name="Lommer M."/>
            <person name="Specht M."/>
            <person name="Roy A.S."/>
            <person name="Kraemer L."/>
            <person name="Andreson R."/>
            <person name="Gutowska M.A."/>
            <person name="Wolf J."/>
            <person name="Bergner S.V."/>
            <person name="Schilhabel M.B."/>
            <person name="Klostermeier U.C."/>
            <person name="Beiko R.G."/>
            <person name="Rosenstiel P."/>
            <person name="Hippler M."/>
            <person name="Laroche J."/>
        </authorList>
    </citation>
    <scope>NUCLEOTIDE SEQUENCE [LARGE SCALE GENOMIC DNA]</scope>
    <source>
        <strain evidence="7 8">CCMP1005</strain>
    </source>
</reference>
<dbReference type="InterPro" id="IPR036322">
    <property type="entry name" value="WD40_repeat_dom_sf"/>
</dbReference>
<dbReference type="OMA" id="MCWDIRT"/>
<evidence type="ECO:0000256" key="1">
    <source>
        <dbReference type="ARBA" id="ARBA00004496"/>
    </source>
</evidence>
<dbReference type="GO" id="GO:0005737">
    <property type="term" value="C:cytoplasm"/>
    <property type="evidence" value="ECO:0007669"/>
    <property type="project" value="UniProtKB-SubCell"/>
</dbReference>
<sequence>MSADADRPTTPVAQLRGHAPGPVHIVRFTPDGRYCLTGAADRTVRLWNPTRADPAYRPPDRGGASRAGTSGAFVSAQEYYGGGGAGERGELPSALPMLSYSDGHMHPVHAVGTNPSSTVLLSATDKTLLATDMVTAQNKSKFWGHAARIEYVCSVGEEIYATASYDSTVRLWDARSRSREPLATFEEAKDAVTCVKPTRHTPQLVTSSVDGKVRTYDMRTAQVIAEDAVKPVTSFSMTTDELTIAASCLDDVIRVWECPDAYNVTGARKKVQRKLHSHHRSEKFRVECDITSDDAHCVAGSECGVVAVYDLGDGGEGAGGPDGVPQATVLRRHTGPTCSVSACPDKKRPWLVVSASYDGTAVVWASQAQYDCVR</sequence>
<dbReference type="InterPro" id="IPR001680">
    <property type="entry name" value="WD40_rpt"/>
</dbReference>
<comment type="similarity">
    <text evidence="5">Belongs to the WD repeat MORG1 family.</text>
</comment>
<accession>K0SN23</accession>
<keyword evidence="2" id="KW-0963">Cytoplasm</keyword>
<dbReference type="Gene3D" id="2.130.10.10">
    <property type="entry name" value="YVTN repeat-like/Quinoprotein amine dehydrogenase"/>
    <property type="match status" value="2"/>
</dbReference>